<proteinExistence type="predicted"/>
<evidence type="ECO:0000313" key="3">
    <source>
        <dbReference type="Proteomes" id="UP001176891"/>
    </source>
</evidence>
<gene>
    <name evidence="2" type="ORF">Q4Q39_10505</name>
</gene>
<name>A0ABT8X1P0_9FLAO</name>
<evidence type="ECO:0000256" key="1">
    <source>
        <dbReference type="SAM" id="SignalP"/>
    </source>
</evidence>
<organism evidence="2 3">
    <name type="scientific">Flavivirga amylovorans</name>
    <dbReference type="NCBI Taxonomy" id="870486"/>
    <lineage>
        <taxon>Bacteria</taxon>
        <taxon>Pseudomonadati</taxon>
        <taxon>Bacteroidota</taxon>
        <taxon>Flavobacteriia</taxon>
        <taxon>Flavobacteriales</taxon>
        <taxon>Flavobacteriaceae</taxon>
        <taxon>Flavivirga</taxon>
    </lineage>
</organism>
<feature type="chain" id="PRO_5046903160" description="DUF5640 domain-containing protein" evidence="1">
    <location>
        <begin position="21"/>
        <end position="127"/>
    </location>
</feature>
<dbReference type="RefSeq" id="WP_303282407.1">
    <property type="nucleotide sequence ID" value="NZ_BAABCZ010000011.1"/>
</dbReference>
<accession>A0ABT8X1P0</accession>
<dbReference type="EMBL" id="JAUOEM010000003">
    <property type="protein sequence ID" value="MDO5987831.1"/>
    <property type="molecule type" value="Genomic_DNA"/>
</dbReference>
<dbReference type="Proteomes" id="UP001176891">
    <property type="component" value="Unassembled WGS sequence"/>
</dbReference>
<evidence type="ECO:0000313" key="2">
    <source>
        <dbReference type="EMBL" id="MDO5987831.1"/>
    </source>
</evidence>
<keyword evidence="3" id="KW-1185">Reference proteome</keyword>
<feature type="signal peptide" evidence="1">
    <location>
        <begin position="1"/>
        <end position="20"/>
    </location>
</feature>
<sequence>MKEKIIVTLILTLSAAFTGAAQNTEKDFLGTWEYVCHGAEYAYYTYYTGEIKIIKKENKIITSVKFVDDTKLTATNTRLKNGTLHFELYIEGNSIYVSLKNIKGKLIGKVTTSDSTNFELTTNKKKK</sequence>
<reference evidence="2" key="1">
    <citation type="submission" date="2023-07" db="EMBL/GenBank/DDBJ databases">
        <title>Two novel species in the genus Flavivirga.</title>
        <authorList>
            <person name="Kwon K."/>
        </authorList>
    </citation>
    <scope>NUCLEOTIDE SEQUENCE</scope>
    <source>
        <strain evidence="2">KACC 14157</strain>
    </source>
</reference>
<evidence type="ECO:0008006" key="4">
    <source>
        <dbReference type="Google" id="ProtNLM"/>
    </source>
</evidence>
<keyword evidence="1" id="KW-0732">Signal</keyword>
<protein>
    <recommendedName>
        <fullName evidence="4">DUF5640 domain-containing protein</fullName>
    </recommendedName>
</protein>
<comment type="caution">
    <text evidence="2">The sequence shown here is derived from an EMBL/GenBank/DDBJ whole genome shotgun (WGS) entry which is preliminary data.</text>
</comment>